<sequence>MASDNEKPCRKKVVKRPRKRRATVYDAVKRRVAKTGLIDHIHDPKASRKPLRPDEVLFKRKNAPMRYEEDDYYPAHAKLPADQKLPSGDLADAMKSYVSTLWAKTERPGLMRRTWRGMDETALIALSILMEETARGVLGETGDLAFTEAAEEDEAQVLARQKDWTRGGKKEGAIGRAKKQAQASKLKQRAKEKAKDRLETVNVTILVACSKAVLRSKRAFLEPWKNSFATKAQLRVLQSHCYTRSITVVSSRISSLLHLFYKIICRFNRANMAPKTQPNPRKAASILAWFHKTAQAHSIKDLEKTLPQVSSINGMQVKDYLQALSDDNKIRVEKIGSGNWYWSFPADEKKAKDAALKKAQEEFDKANATVNQLQAKVDDAGAARTEDEDMLMETGGDRKTLITKHADLTRDLEKLRTELAAYSEQDPVEMEKKAAETEQAHLDAEKFTDQILVMQGWINQQHFGGSGGPDFKDMLKSLYHDEYDEDEEGLREL</sequence>
<dbReference type="GeneID" id="67020101"/>
<dbReference type="InterPro" id="IPR022793">
    <property type="entry name" value="Rrn10"/>
</dbReference>
<reference evidence="4" key="1">
    <citation type="submission" date="2021-05" db="EMBL/GenBank/DDBJ databases">
        <authorList>
            <person name="Stam R."/>
        </authorList>
    </citation>
    <scope>NUCLEOTIDE SEQUENCE</scope>
    <source>
        <strain evidence="4">CS162</strain>
    </source>
</reference>
<dbReference type="InterPro" id="IPR040453">
    <property type="entry name" value="Mnd1_HTH"/>
</dbReference>
<keyword evidence="5" id="KW-1185">Reference proteome</keyword>
<feature type="region of interest" description="Disordered" evidence="2">
    <location>
        <begin position="168"/>
        <end position="191"/>
    </location>
</feature>
<evidence type="ECO:0000259" key="3">
    <source>
        <dbReference type="Pfam" id="PF03962"/>
    </source>
</evidence>
<dbReference type="PANTHER" id="PTHR28054">
    <property type="entry name" value="RNA POLYMERASE I-SPECIFIC TRANSCRIPTION INITIATION FACTOR RRN10"/>
    <property type="match status" value="1"/>
</dbReference>
<dbReference type="RefSeq" id="XP_043171599.1">
    <property type="nucleotide sequence ID" value="XM_043315664.1"/>
</dbReference>
<proteinExistence type="predicted"/>
<feature type="coiled-coil region" evidence="1">
    <location>
        <begin position="349"/>
        <end position="425"/>
    </location>
</feature>
<evidence type="ECO:0000256" key="2">
    <source>
        <dbReference type="SAM" id="MobiDB-lite"/>
    </source>
</evidence>
<organism evidence="4 5">
    <name type="scientific">Alternaria atra</name>
    <dbReference type="NCBI Taxonomy" id="119953"/>
    <lineage>
        <taxon>Eukaryota</taxon>
        <taxon>Fungi</taxon>
        <taxon>Dikarya</taxon>
        <taxon>Ascomycota</taxon>
        <taxon>Pezizomycotina</taxon>
        <taxon>Dothideomycetes</taxon>
        <taxon>Pleosporomycetidae</taxon>
        <taxon>Pleosporales</taxon>
        <taxon>Pleosporineae</taxon>
        <taxon>Pleosporaceae</taxon>
        <taxon>Alternaria</taxon>
        <taxon>Alternaria sect. Ulocladioides</taxon>
    </lineage>
</organism>
<dbReference type="Proteomes" id="UP000676310">
    <property type="component" value="Unassembled WGS sequence"/>
</dbReference>
<accession>A0A8J2I6J6</accession>
<dbReference type="Pfam" id="PF03962">
    <property type="entry name" value="Mnd1"/>
    <property type="match status" value="1"/>
</dbReference>
<evidence type="ECO:0000313" key="5">
    <source>
        <dbReference type="Proteomes" id="UP000676310"/>
    </source>
</evidence>
<dbReference type="PANTHER" id="PTHR28054:SF1">
    <property type="entry name" value="RNA POLYMERASE I-SPECIFIC TRANSCRIPTION INITIATION FACTOR RRN10"/>
    <property type="match status" value="1"/>
</dbReference>
<feature type="region of interest" description="Disordered" evidence="2">
    <location>
        <begin position="1"/>
        <end position="21"/>
    </location>
</feature>
<protein>
    <recommendedName>
        <fullName evidence="3">Mnd1 HTH domain-containing protein</fullName>
    </recommendedName>
</protein>
<gene>
    <name evidence="4" type="ORF">ALTATR162_LOCUS8035</name>
</gene>
<evidence type="ECO:0000313" key="4">
    <source>
        <dbReference type="EMBL" id="CAG5175278.1"/>
    </source>
</evidence>
<evidence type="ECO:0000256" key="1">
    <source>
        <dbReference type="SAM" id="Coils"/>
    </source>
</evidence>
<keyword evidence="1" id="KW-0175">Coiled coil</keyword>
<name>A0A8J2I6J6_9PLEO</name>
<dbReference type="EMBL" id="CAJRGZ010000022">
    <property type="protein sequence ID" value="CAG5175278.1"/>
    <property type="molecule type" value="Genomic_DNA"/>
</dbReference>
<feature type="compositionally biased region" description="Basic residues" evidence="2">
    <location>
        <begin position="9"/>
        <end position="21"/>
    </location>
</feature>
<feature type="domain" description="Mnd1 HTH" evidence="3">
    <location>
        <begin position="286"/>
        <end position="345"/>
    </location>
</feature>
<dbReference type="AlphaFoldDB" id="A0A8J2I6J6"/>
<dbReference type="GO" id="GO:0006360">
    <property type="term" value="P:transcription by RNA polymerase I"/>
    <property type="evidence" value="ECO:0007669"/>
    <property type="project" value="InterPro"/>
</dbReference>
<dbReference type="OrthoDB" id="9978204at2759"/>
<comment type="caution">
    <text evidence="4">The sequence shown here is derived from an EMBL/GenBank/DDBJ whole genome shotgun (WGS) entry which is preliminary data.</text>
</comment>